<gene>
    <name evidence="2" type="ORF">C7B47_11435</name>
</gene>
<dbReference type="Proteomes" id="UP000242705">
    <property type="component" value="Unassembled WGS sequence"/>
</dbReference>
<feature type="domain" description="DUF302" evidence="1">
    <location>
        <begin position="38"/>
        <end position="95"/>
    </location>
</feature>
<name>A0A2T2WU95_SULTH</name>
<comment type="caution">
    <text evidence="2">The sequence shown here is derived from an EMBL/GenBank/DDBJ whole genome shotgun (WGS) entry which is preliminary data.</text>
</comment>
<evidence type="ECO:0000313" key="3">
    <source>
        <dbReference type="Proteomes" id="UP000242705"/>
    </source>
</evidence>
<proteinExistence type="predicted"/>
<dbReference type="InterPro" id="IPR005180">
    <property type="entry name" value="DUF302"/>
</dbReference>
<accession>A0A2T2WU95</accession>
<dbReference type="EMBL" id="PXYX01000025">
    <property type="protein sequence ID" value="PSR25819.1"/>
    <property type="molecule type" value="Genomic_DNA"/>
</dbReference>
<dbReference type="InterPro" id="IPR035923">
    <property type="entry name" value="TT1751-like_sf"/>
</dbReference>
<protein>
    <recommendedName>
        <fullName evidence="1">DUF302 domain-containing protein</fullName>
    </recommendedName>
</protein>
<organism evidence="2 3">
    <name type="scientific">Sulfobacillus thermosulfidooxidans</name>
    <dbReference type="NCBI Taxonomy" id="28034"/>
    <lineage>
        <taxon>Bacteria</taxon>
        <taxon>Bacillati</taxon>
        <taxon>Bacillota</taxon>
        <taxon>Clostridia</taxon>
        <taxon>Eubacteriales</taxon>
        <taxon>Clostridiales Family XVII. Incertae Sedis</taxon>
        <taxon>Sulfobacillus</taxon>
    </lineage>
</organism>
<dbReference type="Pfam" id="PF03625">
    <property type="entry name" value="DUF302"/>
    <property type="match status" value="1"/>
</dbReference>
<sequence>MDVSAIERIEVSHSAADLVNQFTHWLEEKQIIVYAVVHHTEDMKARGVDPHMDAWTVIFGNPVLGAAFLEETPDVVVDIPLRIGFYQQQPDKSFVVRRHMEELLSDYQLPALVAKSRKADGLLDQWIATLKQ</sequence>
<dbReference type="AlphaFoldDB" id="A0A2T2WU95"/>
<dbReference type="SUPFAM" id="SSF103247">
    <property type="entry name" value="TT1751-like"/>
    <property type="match status" value="1"/>
</dbReference>
<evidence type="ECO:0000259" key="1">
    <source>
        <dbReference type="Pfam" id="PF03625"/>
    </source>
</evidence>
<reference evidence="2 3" key="1">
    <citation type="journal article" date="2014" name="BMC Genomics">
        <title>Comparison of environmental and isolate Sulfobacillus genomes reveals diverse carbon, sulfur, nitrogen, and hydrogen metabolisms.</title>
        <authorList>
            <person name="Justice N.B."/>
            <person name="Norman A."/>
            <person name="Brown C.T."/>
            <person name="Singh A."/>
            <person name="Thomas B.C."/>
            <person name="Banfield J.F."/>
        </authorList>
    </citation>
    <scope>NUCLEOTIDE SEQUENCE [LARGE SCALE GENOMIC DNA]</scope>
    <source>
        <strain evidence="2">AMDSBA5</strain>
    </source>
</reference>
<dbReference type="Gene3D" id="3.30.310.70">
    <property type="entry name" value="TT1751-like domain"/>
    <property type="match status" value="1"/>
</dbReference>
<dbReference type="CDD" id="cd14797">
    <property type="entry name" value="DUF302"/>
    <property type="match status" value="1"/>
</dbReference>
<evidence type="ECO:0000313" key="2">
    <source>
        <dbReference type="EMBL" id="PSR25819.1"/>
    </source>
</evidence>